<protein>
    <recommendedName>
        <fullName evidence="1">Co-chaperone DjlA N-terminal domain-containing protein</fullName>
    </recommendedName>
</protein>
<evidence type="ECO:0000259" key="1">
    <source>
        <dbReference type="Pfam" id="PF05099"/>
    </source>
</evidence>
<accession>A0A5A7NBE9</accession>
<dbReference type="Gene3D" id="1.10.3680.10">
    <property type="entry name" value="TerB-like"/>
    <property type="match status" value="1"/>
</dbReference>
<comment type="caution">
    <text evidence="2">The sequence shown here is derived from an EMBL/GenBank/DDBJ whole genome shotgun (WGS) entry which is preliminary data.</text>
</comment>
<dbReference type="SUPFAM" id="SSF158682">
    <property type="entry name" value="TerB-like"/>
    <property type="match status" value="1"/>
</dbReference>
<proteinExistence type="predicted"/>
<dbReference type="InterPro" id="IPR029024">
    <property type="entry name" value="TerB-like"/>
</dbReference>
<dbReference type="Pfam" id="PF05099">
    <property type="entry name" value="TerB"/>
    <property type="match status" value="1"/>
</dbReference>
<feature type="domain" description="Co-chaperone DjlA N-terminal" evidence="1">
    <location>
        <begin position="26"/>
        <end position="142"/>
    </location>
</feature>
<organism evidence="2 3">
    <name type="scientific">Iodidimonas nitroreducens</name>
    <dbReference type="NCBI Taxonomy" id="1236968"/>
    <lineage>
        <taxon>Bacteria</taxon>
        <taxon>Pseudomonadati</taxon>
        <taxon>Pseudomonadota</taxon>
        <taxon>Alphaproteobacteria</taxon>
        <taxon>Iodidimonadales</taxon>
        <taxon>Iodidimonadaceae</taxon>
        <taxon>Iodidimonas</taxon>
    </lineage>
</organism>
<dbReference type="AlphaFoldDB" id="A0A5A7NBE9"/>
<dbReference type="InterPro" id="IPR007791">
    <property type="entry name" value="DjlA_N"/>
</dbReference>
<gene>
    <name evidence="2" type="ORF">JCM17846_31100</name>
</gene>
<keyword evidence="3" id="KW-1185">Reference proteome</keyword>
<name>A0A5A7NBE9_9PROT</name>
<evidence type="ECO:0000313" key="2">
    <source>
        <dbReference type="EMBL" id="GER05428.1"/>
    </source>
</evidence>
<dbReference type="CDD" id="cd07313">
    <property type="entry name" value="terB_like_2"/>
    <property type="match status" value="1"/>
</dbReference>
<dbReference type="Proteomes" id="UP000324996">
    <property type="component" value="Unassembled WGS sequence"/>
</dbReference>
<evidence type="ECO:0000313" key="3">
    <source>
        <dbReference type="Proteomes" id="UP000324996"/>
    </source>
</evidence>
<dbReference type="EMBL" id="BKCN01000024">
    <property type="protein sequence ID" value="GER05428.1"/>
    <property type="molecule type" value="Genomic_DNA"/>
</dbReference>
<reference evidence="2 3" key="1">
    <citation type="submission" date="2019-09" db="EMBL/GenBank/DDBJ databases">
        <title>NBRP : Genome information of microbial organism related human and environment.</title>
        <authorList>
            <person name="Hattori M."/>
            <person name="Oshima K."/>
            <person name="Inaba H."/>
            <person name="Suda W."/>
            <person name="Sakamoto M."/>
            <person name="Iino T."/>
            <person name="Kitahara M."/>
            <person name="Oshida Y."/>
            <person name="Iida T."/>
            <person name="Kudo T."/>
            <person name="Itoh T."/>
            <person name="Ohkuma M."/>
        </authorList>
    </citation>
    <scope>NUCLEOTIDE SEQUENCE [LARGE SCALE GENOMIC DNA]</scope>
    <source>
        <strain evidence="2 3">Q-1</strain>
    </source>
</reference>
<sequence>MLNRIRSFFDRAADKNADGPLYEDRHMATAALLLEAAMMDGALDETEDASVRDLLDQHFDFSAEELDSLIEEAKERSHGSQQILGFTRAVKESCSYEERVALIEMLWEVTYADGVLHHYEANLLRRIGGLLYVSDKDNGSARKRVLDRLGIEA</sequence>